<dbReference type="AlphaFoldDB" id="A0A6V7WC69"/>
<dbReference type="PROSITE" id="PS00031">
    <property type="entry name" value="NUCLEAR_REC_DBD_1"/>
    <property type="match status" value="1"/>
</dbReference>
<protein>
    <submittedName>
        <fullName evidence="14">Uncharacterized protein</fullName>
    </submittedName>
</protein>
<gene>
    <name evidence="14" type="ORF">MENT_LOCUS36960</name>
</gene>
<dbReference type="InterPro" id="IPR001723">
    <property type="entry name" value="Nuclear_hrmn_rcpt"/>
</dbReference>
<evidence type="ECO:0000259" key="12">
    <source>
        <dbReference type="PROSITE" id="PS51030"/>
    </source>
</evidence>
<evidence type="ECO:0000256" key="3">
    <source>
        <dbReference type="ARBA" id="ARBA00022723"/>
    </source>
</evidence>
<dbReference type="SUPFAM" id="SSF48508">
    <property type="entry name" value="Nuclear receptor ligand-binding domain"/>
    <property type="match status" value="1"/>
</dbReference>
<keyword evidence="4" id="KW-0863">Zinc-finger</keyword>
<dbReference type="SUPFAM" id="SSF57716">
    <property type="entry name" value="Glucocorticoid receptor-like (DNA-binding domain)"/>
    <property type="match status" value="1"/>
</dbReference>
<keyword evidence="3" id="KW-0479">Metal-binding</keyword>
<organism evidence="14 15">
    <name type="scientific">Meloidogyne enterolobii</name>
    <name type="common">Root-knot nematode worm</name>
    <name type="synonym">Meloidogyne mayaguensis</name>
    <dbReference type="NCBI Taxonomy" id="390850"/>
    <lineage>
        <taxon>Eukaryota</taxon>
        <taxon>Metazoa</taxon>
        <taxon>Ecdysozoa</taxon>
        <taxon>Nematoda</taxon>
        <taxon>Chromadorea</taxon>
        <taxon>Rhabditida</taxon>
        <taxon>Tylenchina</taxon>
        <taxon>Tylenchomorpha</taxon>
        <taxon>Tylenchoidea</taxon>
        <taxon>Meloidogynidae</taxon>
        <taxon>Meloidogyninae</taxon>
        <taxon>Meloidogyne</taxon>
    </lineage>
</organism>
<proteinExistence type="inferred from homology"/>
<name>A0A6V7WC69_MELEN</name>
<dbReference type="PRINTS" id="PR00398">
    <property type="entry name" value="STRDHORMONER"/>
</dbReference>
<evidence type="ECO:0000313" key="14">
    <source>
        <dbReference type="EMBL" id="CAD2184594.1"/>
    </source>
</evidence>
<dbReference type="PANTHER" id="PTHR24083">
    <property type="entry name" value="NUCLEAR HORMONE RECEPTOR"/>
    <property type="match status" value="1"/>
</dbReference>
<feature type="domain" description="NR LBD" evidence="13">
    <location>
        <begin position="449"/>
        <end position="649"/>
    </location>
</feature>
<dbReference type="GO" id="GO:0005634">
    <property type="term" value="C:nucleus"/>
    <property type="evidence" value="ECO:0007669"/>
    <property type="project" value="UniProtKB-SubCell"/>
</dbReference>
<dbReference type="Proteomes" id="UP000580250">
    <property type="component" value="Unassembled WGS sequence"/>
</dbReference>
<dbReference type="Pfam" id="PF00105">
    <property type="entry name" value="zf-C4"/>
    <property type="match status" value="1"/>
</dbReference>
<dbReference type="Gene3D" id="1.10.565.10">
    <property type="entry name" value="Retinoid X Receptor"/>
    <property type="match status" value="1"/>
</dbReference>
<feature type="compositionally biased region" description="Basic and acidic residues" evidence="11">
    <location>
        <begin position="116"/>
        <end position="125"/>
    </location>
</feature>
<feature type="compositionally biased region" description="Low complexity" evidence="11">
    <location>
        <begin position="131"/>
        <end position="144"/>
    </location>
</feature>
<evidence type="ECO:0000259" key="13">
    <source>
        <dbReference type="PROSITE" id="PS51843"/>
    </source>
</evidence>
<dbReference type="PROSITE" id="PS51843">
    <property type="entry name" value="NR_LBD"/>
    <property type="match status" value="1"/>
</dbReference>
<dbReference type="Gene3D" id="3.30.50.10">
    <property type="entry name" value="Erythroid Transcription Factor GATA-1, subunit A"/>
    <property type="match status" value="1"/>
</dbReference>
<dbReference type="InterPro" id="IPR050274">
    <property type="entry name" value="Nuclear_hormone_rcpt_NR2"/>
</dbReference>
<comment type="caution">
    <text evidence="14">The sequence shown here is derived from an EMBL/GenBank/DDBJ whole genome shotgun (WGS) entry which is preliminary data.</text>
</comment>
<dbReference type="SMART" id="SM00399">
    <property type="entry name" value="ZnF_C4"/>
    <property type="match status" value="1"/>
</dbReference>
<dbReference type="EMBL" id="CAJEWN010000508">
    <property type="protein sequence ID" value="CAD2184594.1"/>
    <property type="molecule type" value="Genomic_DNA"/>
</dbReference>
<feature type="domain" description="Nuclear receptor" evidence="12">
    <location>
        <begin position="308"/>
        <end position="384"/>
    </location>
</feature>
<evidence type="ECO:0000256" key="5">
    <source>
        <dbReference type="ARBA" id="ARBA00022833"/>
    </source>
</evidence>
<dbReference type="GO" id="GO:0045944">
    <property type="term" value="P:positive regulation of transcription by RNA polymerase II"/>
    <property type="evidence" value="ECO:0007669"/>
    <property type="project" value="UniProtKB-ARBA"/>
</dbReference>
<evidence type="ECO:0000256" key="11">
    <source>
        <dbReference type="SAM" id="MobiDB-lite"/>
    </source>
</evidence>
<evidence type="ECO:0000256" key="8">
    <source>
        <dbReference type="ARBA" id="ARBA00023163"/>
    </source>
</evidence>
<keyword evidence="9" id="KW-0675">Receptor</keyword>
<keyword evidence="7" id="KW-0238">DNA-binding</keyword>
<evidence type="ECO:0000256" key="9">
    <source>
        <dbReference type="ARBA" id="ARBA00023170"/>
    </source>
</evidence>
<dbReference type="PROSITE" id="PS51030">
    <property type="entry name" value="NUCLEAR_REC_DBD_2"/>
    <property type="match status" value="1"/>
</dbReference>
<reference evidence="14 15" key="1">
    <citation type="submission" date="2020-08" db="EMBL/GenBank/DDBJ databases">
        <authorList>
            <person name="Koutsovoulos G."/>
            <person name="Danchin GJ E."/>
        </authorList>
    </citation>
    <scope>NUCLEOTIDE SEQUENCE [LARGE SCALE GENOMIC DNA]</scope>
</reference>
<accession>A0A6V7WC69</accession>
<comment type="subcellular location">
    <subcellularLocation>
        <location evidence="1">Nucleus</location>
    </subcellularLocation>
</comment>
<dbReference type="InterPro" id="IPR000536">
    <property type="entry name" value="Nucl_hrmn_rcpt_lig-bd"/>
</dbReference>
<dbReference type="InterPro" id="IPR001628">
    <property type="entry name" value="Znf_hrmn_rcpt"/>
</dbReference>
<evidence type="ECO:0000256" key="7">
    <source>
        <dbReference type="ARBA" id="ARBA00023125"/>
    </source>
</evidence>
<evidence type="ECO:0000256" key="10">
    <source>
        <dbReference type="ARBA" id="ARBA00023242"/>
    </source>
</evidence>
<dbReference type="InterPro" id="IPR013088">
    <property type="entry name" value="Znf_NHR/GATA"/>
</dbReference>
<keyword evidence="5" id="KW-0862">Zinc</keyword>
<evidence type="ECO:0000313" key="15">
    <source>
        <dbReference type="Proteomes" id="UP000580250"/>
    </source>
</evidence>
<evidence type="ECO:0000256" key="4">
    <source>
        <dbReference type="ARBA" id="ARBA00022771"/>
    </source>
</evidence>
<feature type="region of interest" description="Disordered" evidence="11">
    <location>
        <begin position="116"/>
        <end position="165"/>
    </location>
</feature>
<evidence type="ECO:0000256" key="6">
    <source>
        <dbReference type="ARBA" id="ARBA00023015"/>
    </source>
</evidence>
<dbReference type="OrthoDB" id="5771769at2759"/>
<evidence type="ECO:0000256" key="1">
    <source>
        <dbReference type="ARBA" id="ARBA00004123"/>
    </source>
</evidence>
<dbReference type="FunFam" id="3.30.50.10:FF:000028">
    <property type="entry name" value="Nuclear receptor subfamily 2, group E, member 3"/>
    <property type="match status" value="1"/>
</dbReference>
<dbReference type="PRINTS" id="PR00047">
    <property type="entry name" value="STROIDFINGER"/>
</dbReference>
<sequence length="650" mass="71883">MKNTSSPIITKSSPPPDCQNIFRLLSSPNDAINSVEDNKIKFHPLNVGKLNHKPSKGKLLSALIANTRRSRHSDKARNSQAFNATFLAGGEENRIKLDFVKEELLNEENEIKEKPNIVEDVKDINQKPITSSSSSSSYSSSESPKNPPPPQSSTCSSSLFPPLPSQRFQTEQKNFGGFPFLTNLNGHPFPPFPPFLLPPQHSFPHGHPIHFLHGLQQPPNFISGLPLNGQIVTSMGNLAAVINAASAVINPQNKQQQNTPPNDQTSTLINETSESVAQLSSEGSCSPAIDDHQTSPSPKTSKCIDAASLTCSVCGDISSGRHYGILACNGCSGFFKRSVRRRLIYRCQAGTGTCVVDKAHRNQCQACRLKKCLAKGMNKDAVQNERQPRNSATIQPPTDFETLYSHANFFRDCSNVLSSAVDFVHLPRDQHQGSSSNPPLFLHDKDPLNYPPQPNNLSSLISSVESSTEERLAFSELTSRIMTLLIKWAKGMPSFINNICANDRLSLLEGAWAELFLLFAFESSTIFEETSKFIPPRLLQALNALQNNFKRLEMDQSEIVCLRGVLLYRPELPGIENSALVQQLQDQSILGLQQQSMRRSPPITRFGRILLFLPTLRLVADPKLIEAVFINLAFDNKPVNKVLETLLTEI</sequence>
<keyword evidence="10" id="KW-0539">Nucleus</keyword>
<dbReference type="InterPro" id="IPR035500">
    <property type="entry name" value="NHR-like_dom_sf"/>
</dbReference>
<dbReference type="GO" id="GO:0003700">
    <property type="term" value="F:DNA-binding transcription factor activity"/>
    <property type="evidence" value="ECO:0007669"/>
    <property type="project" value="InterPro"/>
</dbReference>
<comment type="similarity">
    <text evidence="2">Belongs to the nuclear hormone receptor family.</text>
</comment>
<keyword evidence="8" id="KW-0804">Transcription</keyword>
<evidence type="ECO:0000256" key="2">
    <source>
        <dbReference type="ARBA" id="ARBA00005993"/>
    </source>
</evidence>
<dbReference type="GO" id="GO:0008270">
    <property type="term" value="F:zinc ion binding"/>
    <property type="evidence" value="ECO:0007669"/>
    <property type="project" value="UniProtKB-KW"/>
</dbReference>
<keyword evidence="6" id="KW-0805">Transcription regulation</keyword>
<dbReference type="GO" id="GO:0043565">
    <property type="term" value="F:sequence-specific DNA binding"/>
    <property type="evidence" value="ECO:0007669"/>
    <property type="project" value="InterPro"/>
</dbReference>
<dbReference type="SMART" id="SM00430">
    <property type="entry name" value="HOLI"/>
    <property type="match status" value="1"/>
</dbReference>
<dbReference type="CDD" id="cd06970">
    <property type="entry name" value="NR_DBD_PNR"/>
    <property type="match status" value="1"/>
</dbReference>